<evidence type="ECO:0000259" key="9">
    <source>
        <dbReference type="PROSITE" id="PS50261"/>
    </source>
</evidence>
<dbReference type="PANTHER" id="PTHR45813">
    <property type="entry name" value="IG-LIKE DOMAIN-CONTAINING PROTEIN"/>
    <property type="match status" value="1"/>
</dbReference>
<dbReference type="GO" id="GO:0007166">
    <property type="term" value="P:cell surface receptor signaling pathway"/>
    <property type="evidence" value="ECO:0007669"/>
    <property type="project" value="InterPro"/>
</dbReference>
<evidence type="ECO:0000256" key="1">
    <source>
        <dbReference type="ARBA" id="ARBA00004141"/>
    </source>
</evidence>
<accession>A0A3Q1ILT7</accession>
<dbReference type="FunFam" id="1.20.1070.10:FF:000058">
    <property type="entry name" value="Adhesion G protein-coupled receptor F5"/>
    <property type="match status" value="1"/>
</dbReference>
<evidence type="ECO:0000256" key="3">
    <source>
        <dbReference type="ARBA" id="ARBA00022692"/>
    </source>
</evidence>
<evidence type="ECO:0000256" key="5">
    <source>
        <dbReference type="ARBA" id="ARBA00023136"/>
    </source>
</evidence>
<feature type="transmembrane region" description="Helical" evidence="8">
    <location>
        <begin position="6"/>
        <end position="29"/>
    </location>
</feature>
<keyword evidence="5 8" id="KW-0472">Membrane</keyword>
<dbReference type="Pfam" id="PF00002">
    <property type="entry name" value="7tm_2"/>
    <property type="match status" value="1"/>
</dbReference>
<keyword evidence="3 8" id="KW-0812">Transmembrane</keyword>
<evidence type="ECO:0000256" key="4">
    <source>
        <dbReference type="ARBA" id="ARBA00022989"/>
    </source>
</evidence>
<feature type="transmembrane region" description="Helical" evidence="8">
    <location>
        <begin position="130"/>
        <end position="155"/>
    </location>
</feature>
<dbReference type="Gene3D" id="1.20.1070.10">
    <property type="entry name" value="Rhodopsin 7-helix transmembrane proteins"/>
    <property type="match status" value="1"/>
</dbReference>
<dbReference type="Proteomes" id="UP000265040">
    <property type="component" value="Chromosome 24"/>
</dbReference>
<dbReference type="GO" id="GO:0016020">
    <property type="term" value="C:membrane"/>
    <property type="evidence" value="ECO:0007669"/>
    <property type="project" value="UniProtKB-SubCell"/>
</dbReference>
<dbReference type="PRINTS" id="PR00249">
    <property type="entry name" value="GPCRSECRETIN"/>
</dbReference>
<feature type="transmembrane region" description="Helical" evidence="8">
    <location>
        <begin position="161"/>
        <end position="185"/>
    </location>
</feature>
<keyword evidence="4 8" id="KW-1133">Transmembrane helix</keyword>
<dbReference type="InterPro" id="IPR017981">
    <property type="entry name" value="GPCR_2-like_7TM"/>
</dbReference>
<reference evidence="10" key="1">
    <citation type="submission" date="2021-04" db="EMBL/GenBank/DDBJ databases">
        <authorList>
            <consortium name="Wellcome Sanger Institute Data Sharing"/>
        </authorList>
    </citation>
    <scope>NUCLEOTIDE SEQUENCE [LARGE SCALE GENOMIC DNA]</scope>
</reference>
<dbReference type="PROSITE" id="PS50261">
    <property type="entry name" value="G_PROTEIN_RECEP_F2_4"/>
    <property type="match status" value="1"/>
</dbReference>
<dbReference type="AlphaFoldDB" id="A0A3Q1ILT7"/>
<evidence type="ECO:0000313" key="10">
    <source>
        <dbReference type="Ensembl" id="ENSATEP00000021280.2"/>
    </source>
</evidence>
<keyword evidence="11" id="KW-1185">Reference proteome</keyword>
<dbReference type="PANTHER" id="PTHR45813:SF4">
    <property type="entry name" value="ADHESION G PROTEIN-COUPLED RECEPTOR F5"/>
    <property type="match status" value="1"/>
</dbReference>
<keyword evidence="7" id="KW-0325">Glycoprotein</keyword>
<evidence type="ECO:0000313" key="11">
    <source>
        <dbReference type="Proteomes" id="UP000265040"/>
    </source>
</evidence>
<dbReference type="GO" id="GO:0004930">
    <property type="term" value="F:G protein-coupled receptor activity"/>
    <property type="evidence" value="ECO:0007669"/>
    <property type="project" value="InterPro"/>
</dbReference>
<dbReference type="InterPro" id="IPR000832">
    <property type="entry name" value="GPCR_2_secretin-like"/>
</dbReference>
<dbReference type="GO" id="GO:0007189">
    <property type="term" value="P:adenylate cyclase-activating G protein-coupled receptor signaling pathway"/>
    <property type="evidence" value="ECO:0007669"/>
    <property type="project" value="TreeGrafter"/>
</dbReference>
<reference evidence="10" key="3">
    <citation type="submission" date="2025-09" db="UniProtKB">
        <authorList>
            <consortium name="Ensembl"/>
        </authorList>
    </citation>
    <scope>IDENTIFICATION</scope>
</reference>
<dbReference type="InterPro" id="IPR051587">
    <property type="entry name" value="Adhesion_GPCR"/>
</dbReference>
<dbReference type="Ensembl" id="ENSATET00000021639.2">
    <property type="protein sequence ID" value="ENSATEP00000021280.2"/>
    <property type="gene ID" value="ENSATEG00000014756.2"/>
</dbReference>
<keyword evidence="6" id="KW-1015">Disulfide bond</keyword>
<proteinExistence type="inferred from homology"/>
<protein>
    <recommendedName>
        <fullName evidence="9">G-protein coupled receptors family 2 profile 2 domain-containing protein</fullName>
    </recommendedName>
</protein>
<feature type="domain" description="G-protein coupled receptors family 2 profile 2" evidence="9">
    <location>
        <begin position="1"/>
        <end position="184"/>
    </location>
</feature>
<evidence type="ECO:0000256" key="8">
    <source>
        <dbReference type="SAM" id="Phobius"/>
    </source>
</evidence>
<feature type="transmembrane region" description="Helical" evidence="8">
    <location>
        <begin position="41"/>
        <end position="65"/>
    </location>
</feature>
<evidence type="ECO:0000256" key="7">
    <source>
        <dbReference type="ARBA" id="ARBA00023180"/>
    </source>
</evidence>
<evidence type="ECO:0000256" key="6">
    <source>
        <dbReference type="ARBA" id="ARBA00023157"/>
    </source>
</evidence>
<organism evidence="10 11">
    <name type="scientific">Anabas testudineus</name>
    <name type="common">Climbing perch</name>
    <name type="synonym">Anthias testudineus</name>
    <dbReference type="NCBI Taxonomy" id="64144"/>
    <lineage>
        <taxon>Eukaryota</taxon>
        <taxon>Metazoa</taxon>
        <taxon>Chordata</taxon>
        <taxon>Craniata</taxon>
        <taxon>Vertebrata</taxon>
        <taxon>Euteleostomi</taxon>
        <taxon>Actinopterygii</taxon>
        <taxon>Neopterygii</taxon>
        <taxon>Teleostei</taxon>
        <taxon>Neoteleostei</taxon>
        <taxon>Acanthomorphata</taxon>
        <taxon>Anabantaria</taxon>
        <taxon>Anabantiformes</taxon>
        <taxon>Anabantoidei</taxon>
        <taxon>Anabantidae</taxon>
        <taxon>Anabas</taxon>
    </lineage>
</organism>
<sequence>MSTFFMHFFYLALFFWMLVSGLQLFYATVVVFSTMAKSTMLAISFSLGYGCPLIIAAITVAVTAPGHGYIKSDYACWLNWNETKALLALVIPALTIVLINILIVIVVLFKMLRRGVGDTAQRNERHMLMVIARCVAVLTPLFGLTWSLGVGTMIAPTNRGIHIAFAFFNSLQGFFILVFGTLINSKVSQATVERKNTLQRNQGSAEPSLWKEEI</sequence>
<dbReference type="GeneTree" id="ENSGT00940000154603"/>
<name>A0A3Q1ILT7_ANATE</name>
<feature type="transmembrane region" description="Helical" evidence="8">
    <location>
        <begin position="85"/>
        <end position="109"/>
    </location>
</feature>
<evidence type="ECO:0000256" key="2">
    <source>
        <dbReference type="ARBA" id="ARBA00007343"/>
    </source>
</evidence>
<reference evidence="10" key="2">
    <citation type="submission" date="2025-08" db="UniProtKB">
        <authorList>
            <consortium name="Ensembl"/>
        </authorList>
    </citation>
    <scope>IDENTIFICATION</scope>
</reference>
<comment type="similarity">
    <text evidence="2">Belongs to the G-protein coupled receptor 2 family. Adhesion G-protein coupled receptor (ADGR) subfamily.</text>
</comment>
<comment type="subcellular location">
    <subcellularLocation>
        <location evidence="1">Membrane</location>
        <topology evidence="1">Multi-pass membrane protein</topology>
    </subcellularLocation>
</comment>